<keyword evidence="3" id="KW-1185">Reference proteome</keyword>
<dbReference type="EMBL" id="CP074694">
    <property type="protein sequence ID" value="QVL33994.1"/>
    <property type="molecule type" value="Genomic_DNA"/>
</dbReference>
<feature type="compositionally biased region" description="Polar residues" evidence="1">
    <location>
        <begin position="38"/>
        <end position="53"/>
    </location>
</feature>
<protein>
    <submittedName>
        <fullName evidence="2">Uncharacterized protein</fullName>
    </submittedName>
</protein>
<dbReference type="AlphaFoldDB" id="A0A8E6EUR0"/>
<gene>
    <name evidence="2" type="ORF">KIH39_08840</name>
</gene>
<dbReference type="KEGG" id="tsph:KIH39_08840"/>
<reference evidence="2" key="1">
    <citation type="submission" date="2021-05" db="EMBL/GenBank/DDBJ databases">
        <title>Complete genome sequence of the cellulolytic planctomycete Telmatocola sphagniphila SP2T and characterization of the first cellulase from planctomycetes.</title>
        <authorList>
            <person name="Rakitin A.L."/>
            <person name="Beletsky A.V."/>
            <person name="Naumoff D.G."/>
            <person name="Kulichevskaya I.S."/>
            <person name="Mardanov A.V."/>
            <person name="Ravin N.V."/>
            <person name="Dedysh S.N."/>
        </authorList>
    </citation>
    <scope>NUCLEOTIDE SEQUENCE</scope>
    <source>
        <strain evidence="2">SP2T</strain>
    </source>
</reference>
<dbReference type="Proteomes" id="UP000676194">
    <property type="component" value="Chromosome"/>
</dbReference>
<evidence type="ECO:0000313" key="3">
    <source>
        <dbReference type="Proteomes" id="UP000676194"/>
    </source>
</evidence>
<accession>A0A8E6EUR0</accession>
<organism evidence="2 3">
    <name type="scientific">Telmatocola sphagniphila</name>
    <dbReference type="NCBI Taxonomy" id="1123043"/>
    <lineage>
        <taxon>Bacteria</taxon>
        <taxon>Pseudomonadati</taxon>
        <taxon>Planctomycetota</taxon>
        <taxon>Planctomycetia</taxon>
        <taxon>Gemmatales</taxon>
        <taxon>Gemmataceae</taxon>
    </lineage>
</organism>
<sequence length="53" mass="5714">MDSPNLCPRQTNDREANVTEDFLTQEILCTVSIPPNGHPNNDSSGSLTTSPKA</sequence>
<feature type="region of interest" description="Disordered" evidence="1">
    <location>
        <begin position="32"/>
        <end position="53"/>
    </location>
</feature>
<name>A0A8E6EUR0_9BACT</name>
<dbReference type="RefSeq" id="WP_213498970.1">
    <property type="nucleotide sequence ID" value="NZ_CP074694.1"/>
</dbReference>
<evidence type="ECO:0000256" key="1">
    <source>
        <dbReference type="SAM" id="MobiDB-lite"/>
    </source>
</evidence>
<evidence type="ECO:0000313" key="2">
    <source>
        <dbReference type="EMBL" id="QVL33994.1"/>
    </source>
</evidence>
<proteinExistence type="predicted"/>